<feature type="zinc finger region" description="C3H1-type" evidence="10">
    <location>
        <begin position="121"/>
        <end position="149"/>
    </location>
</feature>
<dbReference type="Pfam" id="PF00098">
    <property type="entry name" value="zf-CCHC"/>
    <property type="match status" value="1"/>
</dbReference>
<evidence type="ECO:0000259" key="13">
    <source>
        <dbReference type="PROSITE" id="PS50103"/>
    </source>
</evidence>
<dbReference type="AlphaFoldDB" id="A0A316VM02"/>
<dbReference type="FunFam" id="4.10.1000.10:FF:000012">
    <property type="entry name" value="cleavage and polyadenylation specificity factor subunit 4"/>
    <property type="match status" value="1"/>
</dbReference>
<dbReference type="InterPro" id="IPR000571">
    <property type="entry name" value="Znf_CCCH"/>
</dbReference>
<evidence type="ECO:0000313" key="16">
    <source>
        <dbReference type="Proteomes" id="UP000245771"/>
    </source>
</evidence>
<evidence type="ECO:0000256" key="1">
    <source>
        <dbReference type="ARBA" id="ARBA00004123"/>
    </source>
</evidence>
<comment type="function">
    <text evidence="11">Component of the cleavage factor I (CF I) involved in pre-mRNA 3'-end processing.</text>
</comment>
<dbReference type="PROSITE" id="PS50158">
    <property type="entry name" value="ZF_CCHC"/>
    <property type="match status" value="1"/>
</dbReference>
<evidence type="ECO:0000256" key="9">
    <source>
        <dbReference type="ARBA" id="ARBA00023242"/>
    </source>
</evidence>
<feature type="zinc finger region" description="C3H1-type" evidence="10">
    <location>
        <begin position="150"/>
        <end position="177"/>
    </location>
</feature>
<dbReference type="InterPro" id="IPR045348">
    <property type="entry name" value="CPSF4/Yth1"/>
</dbReference>
<feature type="zinc finger region" description="C3H1-type" evidence="10">
    <location>
        <begin position="93"/>
        <end position="120"/>
    </location>
</feature>
<dbReference type="Proteomes" id="UP000245771">
    <property type="component" value="Unassembled WGS sequence"/>
</dbReference>
<feature type="compositionally biased region" description="Basic and acidic residues" evidence="12">
    <location>
        <begin position="316"/>
        <end position="328"/>
    </location>
</feature>
<evidence type="ECO:0000256" key="6">
    <source>
        <dbReference type="ARBA" id="ARBA00022771"/>
    </source>
</evidence>
<keyword evidence="9 11" id="KW-0539">Nucleus</keyword>
<comment type="similarity">
    <text evidence="2 11">Belongs to the CPSF4/YTH1 family.</text>
</comment>
<dbReference type="RefSeq" id="XP_025357433.1">
    <property type="nucleotide sequence ID" value="XM_025499799.1"/>
</dbReference>
<keyword evidence="7 10" id="KW-0862">Zinc</keyword>
<dbReference type="GeneID" id="37021580"/>
<dbReference type="InterPro" id="IPR001878">
    <property type="entry name" value="Znf_CCHC"/>
</dbReference>
<keyword evidence="6 10" id="KW-0863">Zinc-finger</keyword>
<evidence type="ECO:0000256" key="10">
    <source>
        <dbReference type="PROSITE-ProRule" id="PRU00723"/>
    </source>
</evidence>
<dbReference type="STRING" id="1280837.A0A316VM02"/>
<evidence type="ECO:0000256" key="3">
    <source>
        <dbReference type="ARBA" id="ARBA00022664"/>
    </source>
</evidence>
<dbReference type="SMART" id="SM00343">
    <property type="entry name" value="ZnF_C2HC"/>
    <property type="match status" value="1"/>
</dbReference>
<evidence type="ECO:0000256" key="8">
    <source>
        <dbReference type="ARBA" id="ARBA00022884"/>
    </source>
</evidence>
<comment type="subcellular location">
    <subcellularLocation>
        <location evidence="1 11">Nucleus</location>
    </subcellularLocation>
</comment>
<protein>
    <recommendedName>
        <fullName evidence="11">mRNA 3'-end-processing protein</fullName>
    </recommendedName>
</protein>
<reference evidence="15 16" key="1">
    <citation type="journal article" date="2018" name="Mol. Biol. Evol.">
        <title>Broad Genomic Sampling Reveals a Smut Pathogenic Ancestry of the Fungal Clade Ustilaginomycotina.</title>
        <authorList>
            <person name="Kijpornyongpan T."/>
            <person name="Mondo S.J."/>
            <person name="Barry K."/>
            <person name="Sandor L."/>
            <person name="Lee J."/>
            <person name="Lipzen A."/>
            <person name="Pangilinan J."/>
            <person name="LaButti K."/>
            <person name="Hainaut M."/>
            <person name="Henrissat B."/>
            <person name="Grigoriev I.V."/>
            <person name="Spatafora J.W."/>
            <person name="Aime M.C."/>
        </authorList>
    </citation>
    <scope>NUCLEOTIDE SEQUENCE [LARGE SCALE GENOMIC DNA]</scope>
    <source>
        <strain evidence="15 16">MCA 3882</strain>
    </source>
</reference>
<dbReference type="SUPFAM" id="SSF90229">
    <property type="entry name" value="CCCH zinc finger"/>
    <property type="match status" value="2"/>
</dbReference>
<dbReference type="SMART" id="SM00356">
    <property type="entry name" value="ZnF_C3H1"/>
    <property type="match status" value="5"/>
</dbReference>
<name>A0A316VM02_9BASI</name>
<proteinExistence type="inferred from homology"/>
<feature type="domain" description="C3H1-type" evidence="13">
    <location>
        <begin position="44"/>
        <end position="79"/>
    </location>
</feature>
<organism evidence="15 16">
    <name type="scientific">Meira miltonrushii</name>
    <dbReference type="NCBI Taxonomy" id="1280837"/>
    <lineage>
        <taxon>Eukaryota</taxon>
        <taxon>Fungi</taxon>
        <taxon>Dikarya</taxon>
        <taxon>Basidiomycota</taxon>
        <taxon>Ustilaginomycotina</taxon>
        <taxon>Exobasidiomycetes</taxon>
        <taxon>Exobasidiales</taxon>
        <taxon>Brachybasidiaceae</taxon>
        <taxon>Meira</taxon>
    </lineage>
</organism>
<dbReference type="Pfam" id="PF00642">
    <property type="entry name" value="zf-CCCH"/>
    <property type="match status" value="2"/>
</dbReference>
<evidence type="ECO:0000256" key="4">
    <source>
        <dbReference type="ARBA" id="ARBA00022723"/>
    </source>
</evidence>
<feature type="domain" description="C3H1-type" evidence="13">
    <location>
        <begin position="93"/>
        <end position="120"/>
    </location>
</feature>
<dbReference type="Gene3D" id="4.10.60.10">
    <property type="entry name" value="Zinc finger, CCHC-type"/>
    <property type="match status" value="1"/>
</dbReference>
<feature type="domain" description="C3H1-type" evidence="13">
    <location>
        <begin position="179"/>
        <end position="201"/>
    </location>
</feature>
<evidence type="ECO:0000256" key="7">
    <source>
        <dbReference type="ARBA" id="ARBA00022833"/>
    </source>
</evidence>
<evidence type="ECO:0000256" key="5">
    <source>
        <dbReference type="ARBA" id="ARBA00022737"/>
    </source>
</evidence>
<dbReference type="OrthoDB" id="1914176at2759"/>
<keyword evidence="3 11" id="KW-0507">mRNA processing</keyword>
<evidence type="ECO:0000256" key="2">
    <source>
        <dbReference type="ARBA" id="ARBA00008907"/>
    </source>
</evidence>
<feature type="region of interest" description="Disordered" evidence="12">
    <location>
        <begin position="306"/>
        <end position="344"/>
    </location>
</feature>
<keyword evidence="16" id="KW-1185">Reference proteome</keyword>
<feature type="domain" description="CCHC-type" evidence="14">
    <location>
        <begin position="293"/>
        <end position="308"/>
    </location>
</feature>
<feature type="compositionally biased region" description="Polar residues" evidence="12">
    <location>
        <begin position="248"/>
        <end position="264"/>
    </location>
</feature>
<dbReference type="PANTHER" id="PTHR23102:SF24">
    <property type="entry name" value="CLEAVAGE AND POLYADENYLATION SPECIFICITY FACTOR SUBUNIT 4"/>
    <property type="match status" value="1"/>
</dbReference>
<keyword evidence="5 11" id="KW-0677">Repeat</keyword>
<dbReference type="EMBL" id="KZ819602">
    <property type="protein sequence ID" value="PWN37131.1"/>
    <property type="molecule type" value="Genomic_DNA"/>
</dbReference>
<feature type="zinc finger region" description="C3H1-type" evidence="10">
    <location>
        <begin position="44"/>
        <end position="79"/>
    </location>
</feature>
<feature type="zinc finger region" description="C3H1-type" evidence="10">
    <location>
        <begin position="179"/>
        <end position="201"/>
    </location>
</feature>
<dbReference type="InParanoid" id="A0A316VM02"/>
<evidence type="ECO:0000256" key="11">
    <source>
        <dbReference type="RuleBase" id="RU369008"/>
    </source>
</evidence>
<dbReference type="GO" id="GO:0005634">
    <property type="term" value="C:nucleus"/>
    <property type="evidence" value="ECO:0007669"/>
    <property type="project" value="UniProtKB-SubCell"/>
</dbReference>
<keyword evidence="8 11" id="KW-0694">RNA-binding</keyword>
<dbReference type="GO" id="GO:0031124">
    <property type="term" value="P:mRNA 3'-end processing"/>
    <property type="evidence" value="ECO:0007669"/>
    <property type="project" value="UniProtKB-UniRule"/>
</dbReference>
<evidence type="ECO:0000313" key="15">
    <source>
        <dbReference type="EMBL" id="PWN37131.1"/>
    </source>
</evidence>
<feature type="domain" description="C3H1-type" evidence="13">
    <location>
        <begin position="150"/>
        <end position="177"/>
    </location>
</feature>
<dbReference type="Gene3D" id="4.10.1000.10">
    <property type="entry name" value="Zinc finger, CCCH-type"/>
    <property type="match status" value="2"/>
</dbReference>
<keyword evidence="4 10" id="KW-0479">Metal-binding</keyword>
<dbReference type="PANTHER" id="PTHR23102">
    <property type="entry name" value="CLEAVAGE AND POLYADENYLATION SPECIFICITY FACTOR SUBUNIT 4-RELATED"/>
    <property type="match status" value="1"/>
</dbReference>
<accession>A0A316VM02</accession>
<evidence type="ECO:0000256" key="12">
    <source>
        <dbReference type="SAM" id="MobiDB-lite"/>
    </source>
</evidence>
<dbReference type="GO" id="GO:0003723">
    <property type="term" value="F:RNA binding"/>
    <property type="evidence" value="ECO:0007669"/>
    <property type="project" value="UniProtKB-UniRule"/>
</dbReference>
<sequence length="344" mass="38294">MAPATTRAAQAVYNDYHHNNLAFESYLANTATATHSQFSSLKLTSDAQLCPRHVEYLKNRNENQPCPLGNRCPFRHEQPGPQNFLAPDQKRDLGKRTICKHWLRGLCKRGDQCDYLHEYDMRRMPECRFFATFGYCNSGDECLYLHVDAKAKIRECENYKRGFCPKGPACHKKHVRRPACPLYIAGFCPRGPDCRMGHIKATPPSAASRSNSPVLTHKPLTAEEAFGQRNMAGQAGGQEGGYSRPQRQDYTQNQSSGGYQANTVGNMGGGNMQRNNQDGNAPRRLRDLSTVTCYKCGEVGHFANMCPNPNMPGHRGGTERGSGGRDRGGGGGGHQQSRDYNRQY</sequence>
<dbReference type="SUPFAM" id="SSF57756">
    <property type="entry name" value="Retrovirus zinc finger-like domains"/>
    <property type="match status" value="1"/>
</dbReference>
<feature type="region of interest" description="Disordered" evidence="12">
    <location>
        <begin position="232"/>
        <end position="283"/>
    </location>
</feature>
<evidence type="ECO:0000259" key="14">
    <source>
        <dbReference type="PROSITE" id="PS50158"/>
    </source>
</evidence>
<feature type="domain" description="C3H1-type" evidence="13">
    <location>
        <begin position="121"/>
        <end position="149"/>
    </location>
</feature>
<dbReference type="GO" id="GO:0008270">
    <property type="term" value="F:zinc ion binding"/>
    <property type="evidence" value="ECO:0007669"/>
    <property type="project" value="UniProtKB-KW"/>
</dbReference>
<dbReference type="InterPro" id="IPR036855">
    <property type="entry name" value="Znf_CCCH_sf"/>
</dbReference>
<dbReference type="InterPro" id="IPR036875">
    <property type="entry name" value="Znf_CCHC_sf"/>
</dbReference>
<gene>
    <name evidence="15" type="ORF">FA14DRAFT_163152</name>
</gene>
<dbReference type="PROSITE" id="PS50103">
    <property type="entry name" value="ZF_C3H1"/>
    <property type="match status" value="5"/>
</dbReference>